<dbReference type="AlphaFoldDB" id="A0A839AFP0"/>
<dbReference type="EMBL" id="JACFXV010000053">
    <property type="protein sequence ID" value="MBA5777906.1"/>
    <property type="molecule type" value="Genomic_DNA"/>
</dbReference>
<name>A0A839AFP0_9HYPH</name>
<protein>
    <recommendedName>
        <fullName evidence="4">Secreted protein</fullName>
    </recommendedName>
</protein>
<dbReference type="RefSeq" id="WP_182165698.1">
    <property type="nucleotide sequence ID" value="NZ_JACFXV010000053.1"/>
</dbReference>
<evidence type="ECO:0000313" key="2">
    <source>
        <dbReference type="EMBL" id="MBA5777906.1"/>
    </source>
</evidence>
<feature type="chain" id="PRO_5033041717" description="Secreted protein" evidence="1">
    <location>
        <begin position="34"/>
        <end position="185"/>
    </location>
</feature>
<dbReference type="Proteomes" id="UP000541109">
    <property type="component" value="Unassembled WGS sequence"/>
</dbReference>
<reference evidence="2 3" key="1">
    <citation type="submission" date="2020-07" db="EMBL/GenBank/DDBJ databases">
        <title>Stappia sp., F7233, whole genome shotgun sequencing project.</title>
        <authorList>
            <person name="Jiang S."/>
            <person name="Liu Z.W."/>
            <person name="Du Z.J."/>
        </authorList>
    </citation>
    <scope>NUCLEOTIDE SEQUENCE [LARGE SCALE GENOMIC DNA]</scope>
    <source>
        <strain evidence="2 3">F7233</strain>
    </source>
</reference>
<evidence type="ECO:0008006" key="4">
    <source>
        <dbReference type="Google" id="ProtNLM"/>
    </source>
</evidence>
<evidence type="ECO:0000313" key="3">
    <source>
        <dbReference type="Proteomes" id="UP000541109"/>
    </source>
</evidence>
<keyword evidence="3" id="KW-1185">Reference proteome</keyword>
<proteinExistence type="predicted"/>
<keyword evidence="1" id="KW-0732">Signal</keyword>
<comment type="caution">
    <text evidence="2">The sequence shown here is derived from an EMBL/GenBank/DDBJ whole genome shotgun (WGS) entry which is preliminary data.</text>
</comment>
<accession>A0A839AFP0</accession>
<evidence type="ECO:0000256" key="1">
    <source>
        <dbReference type="SAM" id="SignalP"/>
    </source>
</evidence>
<sequence>MLGKIARHNHIMHRPLFAAVLLALGLQPGAVSAAGWETADGTAFTHVDETNSTIVALSVQCDGEMNLEVFSANDGPILNSTLGATGDFHYQPGKVQGEIDGEMFPLAAAGSEWSTVILSEGGADDNYLSPLTAPFVAALRGGTSLVLRFDLLPDRAPDGSPFETAARFSLQGAAAAMDSTGSGCH</sequence>
<gene>
    <name evidence="2" type="ORF">H2509_12310</name>
</gene>
<feature type="signal peptide" evidence="1">
    <location>
        <begin position="1"/>
        <end position="33"/>
    </location>
</feature>
<organism evidence="2 3">
    <name type="scientific">Stappia albiluteola</name>
    <dbReference type="NCBI Taxonomy" id="2758565"/>
    <lineage>
        <taxon>Bacteria</taxon>
        <taxon>Pseudomonadati</taxon>
        <taxon>Pseudomonadota</taxon>
        <taxon>Alphaproteobacteria</taxon>
        <taxon>Hyphomicrobiales</taxon>
        <taxon>Stappiaceae</taxon>
        <taxon>Stappia</taxon>
    </lineage>
</organism>